<evidence type="ECO:0000313" key="1">
    <source>
        <dbReference type="EMBL" id="TFK41471.1"/>
    </source>
</evidence>
<feature type="non-terminal residue" evidence="1">
    <location>
        <position position="1"/>
    </location>
</feature>
<dbReference type="Proteomes" id="UP000308652">
    <property type="component" value="Unassembled WGS sequence"/>
</dbReference>
<reference evidence="1 2" key="1">
    <citation type="journal article" date="2019" name="Nat. Ecol. Evol.">
        <title>Megaphylogeny resolves global patterns of mushroom evolution.</title>
        <authorList>
            <person name="Varga T."/>
            <person name="Krizsan K."/>
            <person name="Foldi C."/>
            <person name="Dima B."/>
            <person name="Sanchez-Garcia M."/>
            <person name="Sanchez-Ramirez S."/>
            <person name="Szollosi G.J."/>
            <person name="Szarkandi J.G."/>
            <person name="Papp V."/>
            <person name="Albert L."/>
            <person name="Andreopoulos W."/>
            <person name="Angelini C."/>
            <person name="Antonin V."/>
            <person name="Barry K.W."/>
            <person name="Bougher N.L."/>
            <person name="Buchanan P."/>
            <person name="Buyck B."/>
            <person name="Bense V."/>
            <person name="Catcheside P."/>
            <person name="Chovatia M."/>
            <person name="Cooper J."/>
            <person name="Damon W."/>
            <person name="Desjardin D."/>
            <person name="Finy P."/>
            <person name="Geml J."/>
            <person name="Haridas S."/>
            <person name="Hughes K."/>
            <person name="Justo A."/>
            <person name="Karasinski D."/>
            <person name="Kautmanova I."/>
            <person name="Kiss B."/>
            <person name="Kocsube S."/>
            <person name="Kotiranta H."/>
            <person name="LaButti K.M."/>
            <person name="Lechner B.E."/>
            <person name="Liimatainen K."/>
            <person name="Lipzen A."/>
            <person name="Lukacs Z."/>
            <person name="Mihaltcheva S."/>
            <person name="Morgado L.N."/>
            <person name="Niskanen T."/>
            <person name="Noordeloos M.E."/>
            <person name="Ohm R.A."/>
            <person name="Ortiz-Santana B."/>
            <person name="Ovrebo C."/>
            <person name="Racz N."/>
            <person name="Riley R."/>
            <person name="Savchenko A."/>
            <person name="Shiryaev A."/>
            <person name="Soop K."/>
            <person name="Spirin V."/>
            <person name="Szebenyi C."/>
            <person name="Tomsovsky M."/>
            <person name="Tulloss R.E."/>
            <person name="Uehling J."/>
            <person name="Grigoriev I.V."/>
            <person name="Vagvolgyi C."/>
            <person name="Papp T."/>
            <person name="Martin F.M."/>
            <person name="Miettinen O."/>
            <person name="Hibbett D.S."/>
            <person name="Nagy L.G."/>
        </authorList>
    </citation>
    <scope>NUCLEOTIDE SEQUENCE [LARGE SCALE GENOMIC DNA]</scope>
    <source>
        <strain evidence="1 2">CBS 166.37</strain>
    </source>
</reference>
<gene>
    <name evidence="1" type="ORF">BDQ12DRAFT_599653</name>
</gene>
<dbReference type="SUPFAM" id="SSF53098">
    <property type="entry name" value="Ribonuclease H-like"/>
    <property type="match status" value="1"/>
</dbReference>
<evidence type="ECO:0000313" key="2">
    <source>
        <dbReference type="Proteomes" id="UP000308652"/>
    </source>
</evidence>
<dbReference type="EMBL" id="ML213594">
    <property type="protein sequence ID" value="TFK41471.1"/>
    <property type="molecule type" value="Genomic_DNA"/>
</dbReference>
<dbReference type="AlphaFoldDB" id="A0A5C3MJV4"/>
<keyword evidence="2" id="KW-1185">Reference proteome</keyword>
<dbReference type="OrthoDB" id="3172935at2759"/>
<organism evidence="1 2">
    <name type="scientific">Crucibulum laeve</name>
    <dbReference type="NCBI Taxonomy" id="68775"/>
    <lineage>
        <taxon>Eukaryota</taxon>
        <taxon>Fungi</taxon>
        <taxon>Dikarya</taxon>
        <taxon>Basidiomycota</taxon>
        <taxon>Agaricomycotina</taxon>
        <taxon>Agaricomycetes</taxon>
        <taxon>Agaricomycetidae</taxon>
        <taxon>Agaricales</taxon>
        <taxon>Agaricineae</taxon>
        <taxon>Nidulariaceae</taxon>
        <taxon>Crucibulum</taxon>
    </lineage>
</organism>
<protein>
    <submittedName>
        <fullName evidence="1">Uncharacterized protein</fullName>
    </submittedName>
</protein>
<name>A0A5C3MJV4_9AGAR</name>
<accession>A0A5C3MJV4</accession>
<sequence>NICRHFPHIVNLACQAILGAITNMDYAVENAEHFDPTSRGCDLIATIHTIHASSLCHDQFSKIQRDLSTKKVWELLHDVSTQWSSTQLMIEQALQLQRPIEIFLSCVCEFHKYKISDAEWEILEAYKTILSVPHAFQQKLSAEKMPTLCEALPSFQRMILVWNQLKNDMPAYSDVIDAGIQKLEDYYD</sequence>
<dbReference type="InterPro" id="IPR012337">
    <property type="entry name" value="RNaseH-like_sf"/>
</dbReference>
<proteinExistence type="predicted"/>